<evidence type="ECO:0000256" key="4">
    <source>
        <dbReference type="ARBA" id="ARBA00022553"/>
    </source>
</evidence>
<evidence type="ECO:0000256" key="1">
    <source>
        <dbReference type="ARBA" id="ARBA00000085"/>
    </source>
</evidence>
<dbReference type="InterPro" id="IPR003660">
    <property type="entry name" value="HAMP_dom"/>
</dbReference>
<dbReference type="SUPFAM" id="SSF158472">
    <property type="entry name" value="HAMP domain-like"/>
    <property type="match status" value="1"/>
</dbReference>
<dbReference type="SUPFAM" id="SSF55785">
    <property type="entry name" value="PYP-like sensor domain (PAS domain)"/>
    <property type="match status" value="1"/>
</dbReference>
<keyword evidence="15" id="KW-1185">Reference proteome</keyword>
<dbReference type="SMART" id="SM00091">
    <property type="entry name" value="PAS"/>
    <property type="match status" value="1"/>
</dbReference>
<keyword evidence="6" id="KW-0547">Nucleotide-binding</keyword>
<dbReference type="GO" id="GO:0005524">
    <property type="term" value="F:ATP binding"/>
    <property type="evidence" value="ECO:0007669"/>
    <property type="project" value="UniProtKB-KW"/>
</dbReference>
<dbReference type="Proteomes" id="UP000294919">
    <property type="component" value="Unassembled WGS sequence"/>
</dbReference>
<dbReference type="InterPro" id="IPR036890">
    <property type="entry name" value="HATPase_C_sf"/>
</dbReference>
<keyword evidence="10" id="KW-0472">Membrane</keyword>
<comment type="catalytic activity">
    <reaction evidence="1">
        <text>ATP + protein L-histidine = ADP + protein N-phospho-L-histidine.</text>
        <dbReference type="EC" id="2.7.13.3"/>
    </reaction>
</comment>
<dbReference type="SMART" id="SM00387">
    <property type="entry name" value="HATPase_c"/>
    <property type="match status" value="1"/>
</dbReference>
<dbReference type="Pfam" id="PF02518">
    <property type="entry name" value="HATPase_c"/>
    <property type="match status" value="1"/>
</dbReference>
<dbReference type="Gene3D" id="3.30.450.20">
    <property type="entry name" value="PAS domain"/>
    <property type="match status" value="2"/>
</dbReference>
<dbReference type="Gene3D" id="1.10.287.130">
    <property type="match status" value="1"/>
</dbReference>
<organism evidence="14 15">
    <name type="scientific">Marinisporobacter balticus</name>
    <dbReference type="NCBI Taxonomy" id="2018667"/>
    <lineage>
        <taxon>Bacteria</taxon>
        <taxon>Bacillati</taxon>
        <taxon>Bacillota</taxon>
        <taxon>Clostridia</taxon>
        <taxon>Peptostreptococcales</taxon>
        <taxon>Thermotaleaceae</taxon>
        <taxon>Marinisporobacter</taxon>
    </lineage>
</organism>
<dbReference type="Pfam" id="PF13188">
    <property type="entry name" value="PAS_8"/>
    <property type="match status" value="1"/>
</dbReference>
<dbReference type="Gene3D" id="6.10.340.10">
    <property type="match status" value="1"/>
</dbReference>
<dbReference type="InterPro" id="IPR035965">
    <property type="entry name" value="PAS-like_dom_sf"/>
</dbReference>
<keyword evidence="4" id="KW-0597">Phosphoprotein</keyword>
<feature type="domain" description="Histidine kinase" evidence="11">
    <location>
        <begin position="485"/>
        <end position="693"/>
    </location>
</feature>
<keyword evidence="10" id="KW-1133">Transmembrane helix</keyword>
<dbReference type="InterPro" id="IPR005467">
    <property type="entry name" value="His_kinase_dom"/>
</dbReference>
<keyword evidence="10" id="KW-0812">Transmembrane</keyword>
<evidence type="ECO:0000313" key="15">
    <source>
        <dbReference type="Proteomes" id="UP000294919"/>
    </source>
</evidence>
<evidence type="ECO:0000259" key="12">
    <source>
        <dbReference type="PROSITE" id="PS50112"/>
    </source>
</evidence>
<dbReference type="SUPFAM" id="SSF47384">
    <property type="entry name" value="Homodimeric domain of signal transducing histidine kinase"/>
    <property type="match status" value="1"/>
</dbReference>
<dbReference type="Pfam" id="PF00512">
    <property type="entry name" value="HisKA"/>
    <property type="match status" value="1"/>
</dbReference>
<dbReference type="GO" id="GO:0016020">
    <property type="term" value="C:membrane"/>
    <property type="evidence" value="ECO:0007669"/>
    <property type="project" value="UniProtKB-SubCell"/>
</dbReference>
<evidence type="ECO:0000256" key="8">
    <source>
        <dbReference type="ARBA" id="ARBA00022840"/>
    </source>
</evidence>
<keyword evidence="5" id="KW-0808">Transferase</keyword>
<evidence type="ECO:0000256" key="6">
    <source>
        <dbReference type="ARBA" id="ARBA00022741"/>
    </source>
</evidence>
<keyword evidence="9" id="KW-0902">Two-component regulatory system</keyword>
<evidence type="ECO:0000313" key="14">
    <source>
        <dbReference type="EMBL" id="TCO73830.1"/>
    </source>
</evidence>
<dbReference type="RefSeq" id="WP_165916337.1">
    <property type="nucleotide sequence ID" value="NZ_SLWV01000014.1"/>
</dbReference>
<gene>
    <name evidence="14" type="ORF">EV214_11465</name>
</gene>
<accession>A0A4V2SB23</accession>
<evidence type="ECO:0000256" key="3">
    <source>
        <dbReference type="ARBA" id="ARBA00012438"/>
    </source>
</evidence>
<feature type="domain" description="HAMP" evidence="13">
    <location>
        <begin position="280"/>
        <end position="332"/>
    </location>
</feature>
<evidence type="ECO:0000256" key="10">
    <source>
        <dbReference type="SAM" id="Phobius"/>
    </source>
</evidence>
<protein>
    <recommendedName>
        <fullName evidence="3">histidine kinase</fullName>
        <ecNumber evidence="3">2.7.13.3</ecNumber>
    </recommendedName>
</protein>
<name>A0A4V2SB23_9FIRM</name>
<feature type="transmembrane region" description="Helical" evidence="10">
    <location>
        <begin position="12"/>
        <end position="34"/>
    </location>
</feature>
<dbReference type="AlphaFoldDB" id="A0A4V2SB23"/>
<sequence>MLKKMRNTSLQVKITFIFVTMTLFILTILGVTFYSNTIDTLKESKEKEMTTIAIETANKIERFLFERSADIKVLSESKILTMTEVQDRTRHNFLMNVMGAYQTYDSIFVVDLEGNVILSTGKVPEIKKMREIFAGTKAYISDIFEQSNGENLIFFSRPLINEAGIHVGGVVEVMNFNSIKEIVENVSIGETGYAQLKITEFITDMGQNEGMIEIIDDGIHYISVKAPVQVFQPHKAQGHVQVFQAEEEAYRVIDDFIKYLLLVLFVIFILFTFLSIVISRLITEPIRNLMDKMNQLMKDNKRYNMKNQAKDEIENLTFSFDILFEQLNFMMQMVLEKTGQAAYMDEINEHIKEIFESIPNGILTIDAKGDITSINQSAAQILKLSDENQKHLSIYDTKVQRLRDFLKALENSLFNDIKYRGEICYISDKQEGLIPIIFNTLRQTDQNGALIGMTVIMNDLEEKKRFQERIFKAKRLSELGELSAGVAHEIRNPLASIKGYAQLVRMELNENDQSYKDLSIVLNEVERLDRIIERFMAFARPSQLVKTWFSMGDLIDETIKLIGNEFVKNQVSVRFIRCKNDRMMIDYEQMKQVLINILINGIQASSRGDEILVKTSCFEEKHLFLIEIIDQGDGIKEEMMDKIFTPFYTTREKGSGLGLSISTRIVENHKGILEIDNSLDKGTRVLIKLPMKGGLK</sequence>
<keyword evidence="8" id="KW-0067">ATP-binding</keyword>
<reference evidence="14 15" key="1">
    <citation type="submission" date="2019-03" db="EMBL/GenBank/DDBJ databases">
        <title>Genomic Encyclopedia of Type Strains, Phase IV (KMG-IV): sequencing the most valuable type-strain genomes for metagenomic binning, comparative biology and taxonomic classification.</title>
        <authorList>
            <person name="Goeker M."/>
        </authorList>
    </citation>
    <scope>NUCLEOTIDE SEQUENCE [LARGE SCALE GENOMIC DNA]</scope>
    <source>
        <strain evidence="14 15">DSM 102940</strain>
    </source>
</reference>
<dbReference type="InterPro" id="IPR003594">
    <property type="entry name" value="HATPase_dom"/>
</dbReference>
<dbReference type="PROSITE" id="PS50109">
    <property type="entry name" value="HIS_KIN"/>
    <property type="match status" value="1"/>
</dbReference>
<evidence type="ECO:0000256" key="7">
    <source>
        <dbReference type="ARBA" id="ARBA00022777"/>
    </source>
</evidence>
<dbReference type="CDD" id="cd00130">
    <property type="entry name" value="PAS"/>
    <property type="match status" value="1"/>
</dbReference>
<dbReference type="EMBL" id="SLWV01000014">
    <property type="protein sequence ID" value="TCO73830.1"/>
    <property type="molecule type" value="Genomic_DNA"/>
</dbReference>
<comment type="subcellular location">
    <subcellularLocation>
        <location evidence="2">Membrane</location>
    </subcellularLocation>
</comment>
<dbReference type="PANTHER" id="PTHR43065">
    <property type="entry name" value="SENSOR HISTIDINE KINASE"/>
    <property type="match status" value="1"/>
</dbReference>
<dbReference type="Pfam" id="PF00672">
    <property type="entry name" value="HAMP"/>
    <property type="match status" value="1"/>
</dbReference>
<dbReference type="Gene3D" id="3.30.565.10">
    <property type="entry name" value="Histidine kinase-like ATPase, C-terminal domain"/>
    <property type="match status" value="1"/>
</dbReference>
<dbReference type="PROSITE" id="PS50112">
    <property type="entry name" value="PAS"/>
    <property type="match status" value="1"/>
</dbReference>
<dbReference type="PANTHER" id="PTHR43065:SF10">
    <property type="entry name" value="PEROXIDE STRESS-ACTIVATED HISTIDINE KINASE MAK3"/>
    <property type="match status" value="1"/>
</dbReference>
<dbReference type="InterPro" id="IPR000014">
    <property type="entry name" value="PAS"/>
</dbReference>
<evidence type="ECO:0000256" key="5">
    <source>
        <dbReference type="ARBA" id="ARBA00022679"/>
    </source>
</evidence>
<dbReference type="CDD" id="cd00082">
    <property type="entry name" value="HisKA"/>
    <property type="match status" value="1"/>
</dbReference>
<evidence type="ECO:0000256" key="9">
    <source>
        <dbReference type="ARBA" id="ARBA00023012"/>
    </source>
</evidence>
<evidence type="ECO:0000259" key="13">
    <source>
        <dbReference type="PROSITE" id="PS50885"/>
    </source>
</evidence>
<feature type="domain" description="PAS" evidence="12">
    <location>
        <begin position="347"/>
        <end position="388"/>
    </location>
</feature>
<dbReference type="InterPro" id="IPR036097">
    <property type="entry name" value="HisK_dim/P_sf"/>
</dbReference>
<dbReference type="EC" id="2.7.13.3" evidence="3"/>
<proteinExistence type="predicted"/>
<evidence type="ECO:0000256" key="2">
    <source>
        <dbReference type="ARBA" id="ARBA00004370"/>
    </source>
</evidence>
<dbReference type="PRINTS" id="PR00344">
    <property type="entry name" value="BCTRLSENSOR"/>
</dbReference>
<dbReference type="PROSITE" id="PS50885">
    <property type="entry name" value="HAMP"/>
    <property type="match status" value="1"/>
</dbReference>
<dbReference type="InterPro" id="IPR003661">
    <property type="entry name" value="HisK_dim/P_dom"/>
</dbReference>
<keyword evidence="7" id="KW-0418">Kinase</keyword>
<feature type="transmembrane region" description="Helical" evidence="10">
    <location>
        <begin position="259"/>
        <end position="283"/>
    </location>
</feature>
<dbReference type="SMART" id="SM00388">
    <property type="entry name" value="HisKA"/>
    <property type="match status" value="1"/>
</dbReference>
<dbReference type="InterPro" id="IPR004358">
    <property type="entry name" value="Sig_transdc_His_kin-like_C"/>
</dbReference>
<evidence type="ECO:0000259" key="11">
    <source>
        <dbReference type="PROSITE" id="PS50109"/>
    </source>
</evidence>
<dbReference type="GO" id="GO:0000155">
    <property type="term" value="F:phosphorelay sensor kinase activity"/>
    <property type="evidence" value="ECO:0007669"/>
    <property type="project" value="InterPro"/>
</dbReference>
<comment type="caution">
    <text evidence="14">The sequence shown here is derived from an EMBL/GenBank/DDBJ whole genome shotgun (WGS) entry which is preliminary data.</text>
</comment>
<dbReference type="SUPFAM" id="SSF55874">
    <property type="entry name" value="ATPase domain of HSP90 chaperone/DNA topoisomerase II/histidine kinase"/>
    <property type="match status" value="1"/>
</dbReference>